<evidence type="ECO:0000256" key="3">
    <source>
        <dbReference type="ARBA" id="ARBA00022723"/>
    </source>
</evidence>
<dbReference type="Pfam" id="PF00884">
    <property type="entry name" value="Sulfatase"/>
    <property type="match status" value="1"/>
</dbReference>
<comment type="caution">
    <text evidence="9">The sequence shown here is derived from an EMBL/GenBank/DDBJ whole genome shotgun (WGS) entry which is preliminary data.</text>
</comment>
<comment type="cofactor">
    <cofactor evidence="1">
        <name>Ca(2+)</name>
        <dbReference type="ChEBI" id="CHEBI:29108"/>
    </cofactor>
</comment>
<proteinExistence type="inferred from homology"/>
<dbReference type="InterPro" id="IPR000917">
    <property type="entry name" value="Sulfatase_N"/>
</dbReference>
<keyword evidence="3" id="KW-0479">Metal-binding</keyword>
<dbReference type="RefSeq" id="WP_191617800.1">
    <property type="nucleotide sequence ID" value="NZ_JACYFG010000036.1"/>
</dbReference>
<dbReference type="InterPro" id="IPR035874">
    <property type="entry name" value="IDS"/>
</dbReference>
<evidence type="ECO:0000313" key="9">
    <source>
        <dbReference type="EMBL" id="MBD5780704.1"/>
    </source>
</evidence>
<dbReference type="GO" id="GO:0005737">
    <property type="term" value="C:cytoplasm"/>
    <property type="evidence" value="ECO:0007669"/>
    <property type="project" value="TreeGrafter"/>
</dbReference>
<feature type="chain" id="PRO_5037094252" evidence="7">
    <location>
        <begin position="22"/>
        <end position="515"/>
    </location>
</feature>
<evidence type="ECO:0000256" key="2">
    <source>
        <dbReference type="ARBA" id="ARBA00008779"/>
    </source>
</evidence>
<name>A0A927IIC4_9BACT</name>
<keyword evidence="4 7" id="KW-0732">Signal</keyword>
<evidence type="ECO:0000259" key="8">
    <source>
        <dbReference type="Pfam" id="PF00884"/>
    </source>
</evidence>
<dbReference type="InterPro" id="IPR017850">
    <property type="entry name" value="Alkaline_phosphatase_core_sf"/>
</dbReference>
<keyword evidence="6" id="KW-0106">Calcium</keyword>
<dbReference type="GO" id="GO:0046872">
    <property type="term" value="F:metal ion binding"/>
    <property type="evidence" value="ECO:0007669"/>
    <property type="project" value="UniProtKB-KW"/>
</dbReference>
<dbReference type="EMBL" id="JACYFG010000036">
    <property type="protein sequence ID" value="MBD5780704.1"/>
    <property type="molecule type" value="Genomic_DNA"/>
</dbReference>
<evidence type="ECO:0000313" key="10">
    <source>
        <dbReference type="Proteomes" id="UP000622317"/>
    </source>
</evidence>
<evidence type="ECO:0000256" key="4">
    <source>
        <dbReference type="ARBA" id="ARBA00022729"/>
    </source>
</evidence>
<dbReference type="PANTHER" id="PTHR45953">
    <property type="entry name" value="IDURONATE 2-SULFATASE"/>
    <property type="match status" value="1"/>
</dbReference>
<dbReference type="GO" id="GO:0004423">
    <property type="term" value="F:iduronate-2-sulfatase activity"/>
    <property type="evidence" value="ECO:0007669"/>
    <property type="project" value="InterPro"/>
</dbReference>
<feature type="domain" description="Sulfatase N-terminal" evidence="8">
    <location>
        <begin position="68"/>
        <end position="421"/>
    </location>
</feature>
<keyword evidence="10" id="KW-1185">Reference proteome</keyword>
<dbReference type="PANTHER" id="PTHR45953:SF1">
    <property type="entry name" value="IDURONATE 2-SULFATASE"/>
    <property type="match status" value="1"/>
</dbReference>
<evidence type="ECO:0000256" key="7">
    <source>
        <dbReference type="SAM" id="SignalP"/>
    </source>
</evidence>
<sequence length="515" mass="56830">MIRKISTLLFSLVAIHSSLFAEKAPNFLFIAIDDLKPVLGYQSELPGNFLQELYPDPAKRRAIAAVLSPNLDRLASSGVAFNRAFCASSVCRPSRTAIMTGFRPHVSGIVGNADGYFRKKSHPKELREAITLPQFLRSQGYYAAGTGKILHTGSDLEADFPISWDQWFNEAPAPADRGRRALSPWSTNDSKKSKMKFGADYGPIEGQEDYGNADLIARLLLEGTVSVGDRSASISPDQPFFLACGIFRPHLPLFAPKELVDLFPTEDMALNHETLESYYQDLADTPDGLPKDKLSGPLGDALKVGLEHGKEKGIKDGDLIAYRESIRHYLASVALADRCVGRLIDALEASPYADNTIVVLWSDHGWYLGEKYLFLKTRVWDEAANSVLIIRDPREGQQGQGPCSSPVNLQDLYPTISQLAGLTPPPHVAGASIQSLIQAPQADWDIPSLTTWHGNESIRIGPWAYLRYDKDPAQSELYHIPSDPDERNNLAKDPKHQAKRQELDALLNATLASKK</sequence>
<dbReference type="CDD" id="cd16030">
    <property type="entry name" value="iduronate-2-sulfatase"/>
    <property type="match status" value="1"/>
</dbReference>
<protein>
    <submittedName>
        <fullName evidence="9">Sulfatase</fullName>
    </submittedName>
</protein>
<evidence type="ECO:0000256" key="5">
    <source>
        <dbReference type="ARBA" id="ARBA00022801"/>
    </source>
</evidence>
<evidence type="ECO:0000256" key="6">
    <source>
        <dbReference type="ARBA" id="ARBA00022837"/>
    </source>
</evidence>
<feature type="signal peptide" evidence="7">
    <location>
        <begin position="1"/>
        <end position="21"/>
    </location>
</feature>
<evidence type="ECO:0000256" key="1">
    <source>
        <dbReference type="ARBA" id="ARBA00001913"/>
    </source>
</evidence>
<dbReference type="AlphaFoldDB" id="A0A927IIC4"/>
<gene>
    <name evidence="9" type="ORF">IEN85_14485</name>
</gene>
<organism evidence="9 10">
    <name type="scientific">Pelagicoccus enzymogenes</name>
    <dbReference type="NCBI Taxonomy" id="2773457"/>
    <lineage>
        <taxon>Bacteria</taxon>
        <taxon>Pseudomonadati</taxon>
        <taxon>Verrucomicrobiota</taxon>
        <taxon>Opitutia</taxon>
        <taxon>Puniceicoccales</taxon>
        <taxon>Pelagicoccaceae</taxon>
        <taxon>Pelagicoccus</taxon>
    </lineage>
</organism>
<keyword evidence="5" id="KW-0378">Hydrolase</keyword>
<dbReference type="Proteomes" id="UP000622317">
    <property type="component" value="Unassembled WGS sequence"/>
</dbReference>
<comment type="similarity">
    <text evidence="2">Belongs to the sulfatase family.</text>
</comment>
<dbReference type="SUPFAM" id="SSF53649">
    <property type="entry name" value="Alkaline phosphatase-like"/>
    <property type="match status" value="1"/>
</dbReference>
<dbReference type="Gene3D" id="3.40.720.10">
    <property type="entry name" value="Alkaline Phosphatase, subunit A"/>
    <property type="match status" value="1"/>
</dbReference>
<reference evidence="9" key="1">
    <citation type="submission" date="2020-09" db="EMBL/GenBank/DDBJ databases">
        <title>Pelagicoccus enzymogenes sp. nov. with an EPS production, isolated from marine sediment.</title>
        <authorList>
            <person name="Feng X."/>
        </authorList>
    </citation>
    <scope>NUCLEOTIDE SEQUENCE</scope>
    <source>
        <strain evidence="9">NFK12</strain>
    </source>
</reference>
<accession>A0A927IIC4</accession>